<evidence type="ECO:0000313" key="5">
    <source>
        <dbReference type="EMBL" id="MBP1861352.1"/>
    </source>
</evidence>
<evidence type="ECO:0000256" key="3">
    <source>
        <dbReference type="ARBA" id="ARBA00022840"/>
    </source>
</evidence>
<dbReference type="PANTHER" id="PTHR43790:SF4">
    <property type="entry name" value="GUANOSINE IMPORT ATP-BINDING PROTEIN NUPO"/>
    <property type="match status" value="1"/>
</dbReference>
<comment type="caution">
    <text evidence="5">The sequence shown here is derived from an EMBL/GenBank/DDBJ whole genome shotgun (WGS) entry which is preliminary data.</text>
</comment>
<dbReference type="CDD" id="cd03216">
    <property type="entry name" value="ABC_Carb_Monos_I"/>
    <property type="match status" value="1"/>
</dbReference>
<dbReference type="InterPro" id="IPR003439">
    <property type="entry name" value="ABC_transporter-like_ATP-bd"/>
</dbReference>
<gene>
    <name evidence="5" type="ORF">J2Z75_004881</name>
</gene>
<proteinExistence type="inferred from homology"/>
<keyword evidence="2" id="KW-0547">Nucleotide-binding</keyword>
<keyword evidence="5" id="KW-0813">Transport</keyword>
<dbReference type="CDD" id="cd03215">
    <property type="entry name" value="ABC_Carb_Monos_II"/>
    <property type="match status" value="1"/>
</dbReference>
<keyword evidence="6" id="KW-1185">Reference proteome</keyword>
<dbReference type="EMBL" id="JAGGJV010000010">
    <property type="protein sequence ID" value="MBP1861352.1"/>
    <property type="molecule type" value="Genomic_DNA"/>
</dbReference>
<sequence>MIVQVRDTPLPQAGKAVGIQTIGMTMRFGGFTALDNVSIDVPAGTFHALLGENGAGKSTLVKCIMGFYHQTSGSLSVDGREVSVQSPRDAATYGLGMVYQQFTLVPSLTGAENLVINRTHVPAIINWAKERKDLAAFMERMPFKIPLDRPVSELAAGEKQKLEIVKQLYLGRSFLILDEPTSVLTPAEADEMLGLVRGMTERGELTVLMISHKFHEVTKFTDAVTVLRRGKMAGSGLVKDLTTKDMAAMMIGDVKLAELDTRLPVPADARPILVVSDIKAPDRTGLKMIDIGNLTVHAGEIVGIAGISGNGQKELAEVLAGQRPPDAGSITVKGALYGATRQETRINNVRFIPEEPLNNACAPKMTVTENLAFRTFDVKKEGGDALWLDMKSMRKRAASLISDFKVKTASHSSPIASLSGGNVQRAVLARELTGDVDLLIVSNPCFGLDFSAVAEIRARIMKARNAGTAVLLLSEDLDELLEMSDRIMVMSDGKLVYETPALSADISVIGAHMAGHH</sequence>
<comment type="similarity">
    <text evidence="1">Belongs to the ABC transporter superfamily.</text>
</comment>
<dbReference type="SMART" id="SM00382">
    <property type="entry name" value="AAA"/>
    <property type="match status" value="2"/>
</dbReference>
<dbReference type="InterPro" id="IPR050107">
    <property type="entry name" value="ABC_carbohydrate_import_ATPase"/>
</dbReference>
<dbReference type="InterPro" id="IPR017871">
    <property type="entry name" value="ABC_transporter-like_CS"/>
</dbReference>
<dbReference type="Gene3D" id="3.40.50.300">
    <property type="entry name" value="P-loop containing nucleotide triphosphate hydrolases"/>
    <property type="match status" value="2"/>
</dbReference>
<dbReference type="InterPro" id="IPR027417">
    <property type="entry name" value="P-loop_NTPase"/>
</dbReference>
<evidence type="ECO:0000313" key="6">
    <source>
        <dbReference type="Proteomes" id="UP000823786"/>
    </source>
</evidence>
<dbReference type="Proteomes" id="UP000823786">
    <property type="component" value="Unassembled WGS sequence"/>
</dbReference>
<evidence type="ECO:0000256" key="2">
    <source>
        <dbReference type="ARBA" id="ARBA00022741"/>
    </source>
</evidence>
<keyword evidence="3 5" id="KW-0067">ATP-binding</keyword>
<keyword evidence="5" id="KW-0762">Sugar transport</keyword>
<dbReference type="PANTHER" id="PTHR43790">
    <property type="entry name" value="CARBOHYDRATE TRANSPORT ATP-BINDING PROTEIN MG119-RELATED"/>
    <property type="match status" value="1"/>
</dbReference>
<accession>A0ABS4ETT6</accession>
<dbReference type="SUPFAM" id="SSF52540">
    <property type="entry name" value="P-loop containing nucleoside triphosphate hydrolases"/>
    <property type="match status" value="2"/>
</dbReference>
<evidence type="ECO:0000256" key="1">
    <source>
        <dbReference type="ARBA" id="ARBA00005417"/>
    </source>
</evidence>
<dbReference type="InterPro" id="IPR003593">
    <property type="entry name" value="AAA+_ATPase"/>
</dbReference>
<protein>
    <submittedName>
        <fullName evidence="5">Simple sugar transport system ATP-binding protein</fullName>
    </submittedName>
</protein>
<dbReference type="Pfam" id="PF00005">
    <property type="entry name" value="ABC_tran"/>
    <property type="match status" value="2"/>
</dbReference>
<name>A0ABS4ETT6_9HYPH</name>
<evidence type="ECO:0000259" key="4">
    <source>
        <dbReference type="PROSITE" id="PS50893"/>
    </source>
</evidence>
<dbReference type="GO" id="GO:0005524">
    <property type="term" value="F:ATP binding"/>
    <property type="evidence" value="ECO:0007669"/>
    <property type="project" value="UniProtKB-KW"/>
</dbReference>
<reference evidence="5 6" key="1">
    <citation type="submission" date="2021-03" db="EMBL/GenBank/DDBJ databases">
        <title>Genomic Encyclopedia of Type Strains, Phase IV (KMG-IV): sequencing the most valuable type-strain genomes for metagenomic binning, comparative biology and taxonomic classification.</title>
        <authorList>
            <person name="Goeker M."/>
        </authorList>
    </citation>
    <scope>NUCLEOTIDE SEQUENCE [LARGE SCALE GENOMIC DNA]</scope>
    <source>
        <strain evidence="5 6">DSM 26427</strain>
    </source>
</reference>
<dbReference type="PROSITE" id="PS00211">
    <property type="entry name" value="ABC_TRANSPORTER_1"/>
    <property type="match status" value="1"/>
</dbReference>
<dbReference type="PROSITE" id="PS50893">
    <property type="entry name" value="ABC_TRANSPORTER_2"/>
    <property type="match status" value="2"/>
</dbReference>
<feature type="domain" description="ABC transporter" evidence="4">
    <location>
        <begin position="19"/>
        <end position="254"/>
    </location>
</feature>
<organism evidence="5 6">
    <name type="scientific">Rhizobium herbae</name>
    <dbReference type="NCBI Taxonomy" id="508661"/>
    <lineage>
        <taxon>Bacteria</taxon>
        <taxon>Pseudomonadati</taxon>
        <taxon>Pseudomonadota</taxon>
        <taxon>Alphaproteobacteria</taxon>
        <taxon>Hyphomicrobiales</taxon>
        <taxon>Rhizobiaceae</taxon>
        <taxon>Rhizobium/Agrobacterium group</taxon>
        <taxon>Rhizobium</taxon>
    </lineage>
</organism>
<feature type="domain" description="ABC transporter" evidence="4">
    <location>
        <begin position="273"/>
        <end position="517"/>
    </location>
</feature>